<organism evidence="2 3">
    <name type="scientific">Desulfovibrio litoralis DSM 11393</name>
    <dbReference type="NCBI Taxonomy" id="1121455"/>
    <lineage>
        <taxon>Bacteria</taxon>
        <taxon>Pseudomonadati</taxon>
        <taxon>Thermodesulfobacteriota</taxon>
        <taxon>Desulfovibrionia</taxon>
        <taxon>Desulfovibrionales</taxon>
        <taxon>Desulfovibrionaceae</taxon>
        <taxon>Desulfovibrio</taxon>
    </lineage>
</organism>
<sequence>MSYFNDFMDSSLAQLLTFFFVMFVLIYFTYLFKYKNKQEYMGITLWGVFIKELKGLFQHIIIDILVLCIFFYLLSLYFSTN</sequence>
<feature type="transmembrane region" description="Helical" evidence="1">
    <location>
        <begin position="60"/>
        <end position="78"/>
    </location>
</feature>
<keyword evidence="1" id="KW-1133">Transmembrane helix</keyword>
<keyword evidence="3" id="KW-1185">Reference proteome</keyword>
<proteinExistence type="predicted"/>
<protein>
    <submittedName>
        <fullName evidence="2">Uncharacterized protein</fullName>
    </submittedName>
</protein>
<keyword evidence="1" id="KW-0812">Transmembrane</keyword>
<accession>A0A1M7RV04</accession>
<dbReference type="EMBL" id="FRDI01000002">
    <property type="protein sequence ID" value="SHN50105.1"/>
    <property type="molecule type" value="Genomic_DNA"/>
</dbReference>
<dbReference type="STRING" id="1121455.SAMN02745728_00205"/>
<gene>
    <name evidence="2" type="ORF">SAMN02745728_00205</name>
</gene>
<dbReference type="AlphaFoldDB" id="A0A1M7RV04"/>
<evidence type="ECO:0000313" key="2">
    <source>
        <dbReference type="EMBL" id="SHN50105.1"/>
    </source>
</evidence>
<evidence type="ECO:0000313" key="3">
    <source>
        <dbReference type="Proteomes" id="UP000186469"/>
    </source>
</evidence>
<feature type="transmembrane region" description="Helical" evidence="1">
    <location>
        <begin position="12"/>
        <end position="32"/>
    </location>
</feature>
<keyword evidence="1" id="KW-0472">Membrane</keyword>
<name>A0A1M7RV04_9BACT</name>
<dbReference type="Proteomes" id="UP000186469">
    <property type="component" value="Unassembled WGS sequence"/>
</dbReference>
<evidence type="ECO:0000256" key="1">
    <source>
        <dbReference type="SAM" id="Phobius"/>
    </source>
</evidence>
<reference evidence="2 3" key="1">
    <citation type="submission" date="2016-12" db="EMBL/GenBank/DDBJ databases">
        <authorList>
            <person name="Song W.-J."/>
            <person name="Kurnit D.M."/>
        </authorList>
    </citation>
    <scope>NUCLEOTIDE SEQUENCE [LARGE SCALE GENOMIC DNA]</scope>
    <source>
        <strain evidence="2 3">DSM 11393</strain>
    </source>
</reference>